<evidence type="ECO:0000313" key="2">
    <source>
        <dbReference type="Proteomes" id="UP000194699"/>
    </source>
</evidence>
<protein>
    <submittedName>
        <fullName evidence="1">Uncharacterized protein</fullName>
    </submittedName>
</protein>
<gene>
    <name evidence="1" type="ORF">B9X95_01805</name>
</gene>
<proteinExistence type="predicted"/>
<dbReference type="EMBL" id="NGEL01000018">
    <property type="protein sequence ID" value="OTM93426.1"/>
    <property type="molecule type" value="Genomic_DNA"/>
</dbReference>
<sequence length="69" mass="7613">PSYPSCLLNLSSLRELSLSNLYATKPTAIADQLGYSDQSALARAYKNLTGQTLLTRKKQLQLIQKNATK</sequence>
<comment type="caution">
    <text evidence="1">The sequence shown here is derived from an EMBL/GenBank/DDBJ whole genome shotgun (WGS) entry which is preliminary data.</text>
</comment>
<dbReference type="InterPro" id="IPR009057">
    <property type="entry name" value="Homeodomain-like_sf"/>
</dbReference>
<evidence type="ECO:0000313" key="1">
    <source>
        <dbReference type="EMBL" id="OTM93426.1"/>
    </source>
</evidence>
<dbReference type="SUPFAM" id="SSF46689">
    <property type="entry name" value="Homeodomain-like"/>
    <property type="match status" value="1"/>
</dbReference>
<name>A0A241ZI48_ACIBA</name>
<dbReference type="AlphaFoldDB" id="A0A241ZI48"/>
<feature type="non-terminal residue" evidence="1">
    <location>
        <position position="1"/>
    </location>
</feature>
<organism evidence="1 2">
    <name type="scientific">Acinetobacter baumannii</name>
    <dbReference type="NCBI Taxonomy" id="470"/>
    <lineage>
        <taxon>Bacteria</taxon>
        <taxon>Pseudomonadati</taxon>
        <taxon>Pseudomonadota</taxon>
        <taxon>Gammaproteobacteria</taxon>
        <taxon>Moraxellales</taxon>
        <taxon>Moraxellaceae</taxon>
        <taxon>Acinetobacter</taxon>
        <taxon>Acinetobacter calcoaceticus/baumannii complex</taxon>
    </lineage>
</organism>
<dbReference type="Proteomes" id="UP000194699">
    <property type="component" value="Unassembled WGS sequence"/>
</dbReference>
<reference evidence="1 2" key="1">
    <citation type="submission" date="2017-05" db="EMBL/GenBank/DDBJ databases">
        <authorList>
            <person name="Song R."/>
            <person name="Chenine A.L."/>
            <person name="Ruprecht R.M."/>
        </authorList>
    </citation>
    <scope>NUCLEOTIDE SEQUENCE [LARGE SCALE GENOMIC DNA]</scope>
    <source>
        <strain evidence="1 2">PR350</strain>
    </source>
</reference>
<accession>A0A241ZI48</accession>
<dbReference type="Gene3D" id="1.10.10.60">
    <property type="entry name" value="Homeodomain-like"/>
    <property type="match status" value="1"/>
</dbReference>